<keyword evidence="2" id="KW-1185">Reference proteome</keyword>
<dbReference type="AlphaFoldDB" id="A0A229W186"/>
<protein>
    <submittedName>
        <fullName evidence="1">Uncharacterized protein</fullName>
    </submittedName>
</protein>
<dbReference type="Proteomes" id="UP000215433">
    <property type="component" value="Unassembled WGS sequence"/>
</dbReference>
<organism evidence="1 2">
    <name type="scientific">Bifidobacterium vansinderenii</name>
    <dbReference type="NCBI Taxonomy" id="1984871"/>
    <lineage>
        <taxon>Bacteria</taxon>
        <taxon>Bacillati</taxon>
        <taxon>Actinomycetota</taxon>
        <taxon>Actinomycetes</taxon>
        <taxon>Bifidobacteriales</taxon>
        <taxon>Bifidobacteriaceae</taxon>
        <taxon>Bifidobacterium</taxon>
    </lineage>
</organism>
<evidence type="ECO:0000313" key="1">
    <source>
        <dbReference type="EMBL" id="OXN01624.1"/>
    </source>
</evidence>
<proteinExistence type="predicted"/>
<dbReference type="OrthoDB" id="5609458at2"/>
<dbReference type="EMBL" id="NEWD01000002">
    <property type="protein sequence ID" value="OXN01624.1"/>
    <property type="molecule type" value="Genomic_DNA"/>
</dbReference>
<name>A0A229W186_9BIFI</name>
<sequence length="82" mass="9330">MSPEDVARRLDEGDVLISTKTAAKLLCDDEPNAAYKWLAARRQEPNNDLPFVQLGSVIRYWRSDLIAYIAAHTYLSTLEYAK</sequence>
<evidence type="ECO:0000313" key="2">
    <source>
        <dbReference type="Proteomes" id="UP000215433"/>
    </source>
</evidence>
<gene>
    <name evidence="1" type="ORF">Tam10B_0066</name>
</gene>
<reference evidence="1 2" key="1">
    <citation type="submission" date="2017-05" db="EMBL/GenBank/DDBJ databases">
        <title>Bifidobacterium vansinderenii sp. nov.</title>
        <authorList>
            <person name="Lugli G.A."/>
            <person name="Duranti S."/>
            <person name="Mangifesta M."/>
        </authorList>
    </citation>
    <scope>NUCLEOTIDE SEQUENCE [LARGE SCALE GENOMIC DNA]</scope>
    <source>
        <strain evidence="1 2">Tam10B</strain>
    </source>
</reference>
<comment type="caution">
    <text evidence="1">The sequence shown here is derived from an EMBL/GenBank/DDBJ whole genome shotgun (WGS) entry which is preliminary data.</text>
</comment>
<dbReference type="RefSeq" id="WP_093959300.1">
    <property type="nucleotide sequence ID" value="NZ_NEWD01000002.1"/>
</dbReference>
<accession>A0A229W186</accession>